<evidence type="ECO:0000313" key="2">
    <source>
        <dbReference type="Proteomes" id="UP000580250"/>
    </source>
</evidence>
<protein>
    <submittedName>
        <fullName evidence="1">Uncharacterized protein</fullName>
    </submittedName>
</protein>
<evidence type="ECO:0000313" key="1">
    <source>
        <dbReference type="EMBL" id="CAD2157290.1"/>
    </source>
</evidence>
<accession>A0A6V7UG64</accession>
<sequence>MSRKILTFLSQISIFRVCCLKTKAIWVFENRPKTHFKLFNYFFFTFSELK</sequence>
<organism evidence="1 2">
    <name type="scientific">Meloidogyne enterolobii</name>
    <name type="common">Root-knot nematode worm</name>
    <name type="synonym">Meloidogyne mayaguensis</name>
    <dbReference type="NCBI Taxonomy" id="390850"/>
    <lineage>
        <taxon>Eukaryota</taxon>
        <taxon>Metazoa</taxon>
        <taxon>Ecdysozoa</taxon>
        <taxon>Nematoda</taxon>
        <taxon>Chromadorea</taxon>
        <taxon>Rhabditida</taxon>
        <taxon>Tylenchina</taxon>
        <taxon>Tylenchomorpha</taxon>
        <taxon>Tylenchoidea</taxon>
        <taxon>Meloidogynidae</taxon>
        <taxon>Meloidogyninae</taxon>
        <taxon>Meloidogyne</taxon>
    </lineage>
</organism>
<name>A0A6V7UG64_MELEN</name>
<dbReference type="EMBL" id="CAJEWN010000065">
    <property type="protein sequence ID" value="CAD2157290.1"/>
    <property type="molecule type" value="Genomic_DNA"/>
</dbReference>
<comment type="caution">
    <text evidence="1">The sequence shown here is derived from an EMBL/GenBank/DDBJ whole genome shotgun (WGS) entry which is preliminary data.</text>
</comment>
<dbReference type="Proteomes" id="UP000580250">
    <property type="component" value="Unassembled WGS sequence"/>
</dbReference>
<proteinExistence type="predicted"/>
<gene>
    <name evidence="1" type="ORF">MENT_LOCUS12571</name>
</gene>
<reference evidence="1 2" key="1">
    <citation type="submission" date="2020-08" db="EMBL/GenBank/DDBJ databases">
        <authorList>
            <person name="Koutsovoulos G."/>
            <person name="Danchin GJ E."/>
        </authorList>
    </citation>
    <scope>NUCLEOTIDE SEQUENCE [LARGE SCALE GENOMIC DNA]</scope>
</reference>
<dbReference type="AlphaFoldDB" id="A0A6V7UG64"/>